<comment type="subcellular location">
    <subcellularLocation>
        <location evidence="1">Cell membrane</location>
        <topology evidence="1">Multi-pass membrane protein</topology>
    </subcellularLocation>
</comment>
<evidence type="ECO:0000259" key="8">
    <source>
        <dbReference type="Pfam" id="PF10412"/>
    </source>
</evidence>
<evidence type="ECO:0000256" key="1">
    <source>
        <dbReference type="ARBA" id="ARBA00004651"/>
    </source>
</evidence>
<dbReference type="EMBL" id="JBHSOH010000020">
    <property type="protein sequence ID" value="MFC5849444.1"/>
    <property type="molecule type" value="Genomic_DNA"/>
</dbReference>
<feature type="transmembrane region" description="Helical" evidence="7">
    <location>
        <begin position="12"/>
        <end position="34"/>
    </location>
</feature>
<protein>
    <submittedName>
        <fullName evidence="9">Type IV secretory system conjugative DNA transfer family protein</fullName>
    </submittedName>
</protein>
<evidence type="ECO:0000256" key="5">
    <source>
        <dbReference type="ARBA" id="ARBA00023136"/>
    </source>
</evidence>
<keyword evidence="10" id="KW-1185">Reference proteome</keyword>
<feature type="region of interest" description="Disordered" evidence="6">
    <location>
        <begin position="845"/>
        <end position="953"/>
    </location>
</feature>
<feature type="compositionally biased region" description="Basic and acidic residues" evidence="6">
    <location>
        <begin position="866"/>
        <end position="890"/>
    </location>
</feature>
<dbReference type="Proteomes" id="UP001595979">
    <property type="component" value="Unassembled WGS sequence"/>
</dbReference>
<proteinExistence type="predicted"/>
<feature type="transmembrane region" description="Helical" evidence="7">
    <location>
        <begin position="96"/>
        <end position="117"/>
    </location>
</feature>
<dbReference type="SUPFAM" id="SSF52540">
    <property type="entry name" value="P-loop containing nucleoside triphosphate hydrolases"/>
    <property type="match status" value="1"/>
</dbReference>
<evidence type="ECO:0000313" key="9">
    <source>
        <dbReference type="EMBL" id="MFC5849444.1"/>
    </source>
</evidence>
<sequence>MYRKLKSDAGYNGGVVGVLMLSAVVLALVTYLVLRSETRTVVSGLEQIPIVRLEPGEPRITWQAFYGASGLPLWIRCQLDALCFPTLTVNPRPVRALGLGGATLLVLLLAGVVAALYRPQRQKLDVGLFLDSMRPEDYQDLPRFTQDMPDSPLAFAVGAPILVKEQITPVGETHVQYQYRNPLLIGVPDIDLNEHLLVDGGTGNGKTSSVILRILLAIALSRQAAIVPDVKYSEDDGGLNLAVKLFHNLGLPTYAITPFERDSVRIPIFDDIHSVDDGRKVSKVLFPLEDPTAMNAFYIEAQQNMLAGIFFVVAQSQAPNMKEVMRIIGYQREDMEQWARGLRYPEVRNMILGITNDQKIQFGGFRQGLLNALDPFHDPRVVRAFTAKEGQNVDMRRMLHEGGVAYVGIPKDELRGGRGQKVFMIIDNYLVSKALQLRRTDKLHSTKPLNLIYDEADKLGKIFELSVGVSMFRTSRIRYIFGYQNRELMIEQYGLNRWNAIEKLIATKISFPAGLKDEAAAQMSQTLGEKEYTIVGKGVSQRNIMGMPWDSDTRKSRNLSITTRPVLTQSQVIMFPKYIAILRLKSTLPPVMVPMVAVNLPEASFVGPDGKRFTRSNKALFEAWTAVMGDKTPQEHSADVTALIHSARSERRVEEPASLEDHYVDWISRVLDTGAEISVRNKKTEINWLTLTRELRNVELVTAFVQNGWLAIKENLLITPEDWTWVGVTDSGMLAIGPIGQAQLRRVQYLGPFMMWQRQIAQGSPELATREGEQIVMPEDAARNVTLRIVNRDHADLQPEQVAGATRDVLEQLERVTDGGVVKRVIPFKFNFETAIRQAVRRVKETEGAQGNQWTDVEGEIAGESGEERPPQRTRPPEARDEIGREREVPRPAAGDAPASPTPPAAGRGGRGLQNLKQNRKTPPPPVVPPPQQDQQAAGEPDEEEGGDFHWGT</sequence>
<gene>
    <name evidence="9" type="ORF">ACFPQ6_14115</name>
</gene>
<comment type="caution">
    <text evidence="9">The sequence shown here is derived from an EMBL/GenBank/DDBJ whole genome shotgun (WGS) entry which is preliminary data.</text>
</comment>
<accession>A0ABW1DNN8</accession>
<keyword evidence="2" id="KW-1003">Cell membrane</keyword>
<dbReference type="PANTHER" id="PTHR37937">
    <property type="entry name" value="CONJUGATIVE TRANSFER: DNA TRANSPORT"/>
    <property type="match status" value="1"/>
</dbReference>
<dbReference type="PANTHER" id="PTHR37937:SF1">
    <property type="entry name" value="CONJUGATIVE TRANSFER: DNA TRANSPORT"/>
    <property type="match status" value="1"/>
</dbReference>
<evidence type="ECO:0000256" key="7">
    <source>
        <dbReference type="SAM" id="Phobius"/>
    </source>
</evidence>
<evidence type="ECO:0000256" key="3">
    <source>
        <dbReference type="ARBA" id="ARBA00022692"/>
    </source>
</evidence>
<name>A0ABW1DNN8_9DEIO</name>
<feature type="compositionally biased region" description="Pro residues" evidence="6">
    <location>
        <begin position="922"/>
        <end position="932"/>
    </location>
</feature>
<dbReference type="InterPro" id="IPR019476">
    <property type="entry name" value="T4SS_TraD_DNA-bd"/>
</dbReference>
<dbReference type="Pfam" id="PF10412">
    <property type="entry name" value="TrwB_AAD_bind"/>
    <property type="match status" value="1"/>
</dbReference>
<evidence type="ECO:0000256" key="4">
    <source>
        <dbReference type="ARBA" id="ARBA00022989"/>
    </source>
</evidence>
<reference evidence="10" key="1">
    <citation type="journal article" date="2019" name="Int. J. Syst. Evol. Microbiol.">
        <title>The Global Catalogue of Microorganisms (GCM) 10K type strain sequencing project: providing services to taxonomists for standard genome sequencing and annotation.</title>
        <authorList>
            <consortium name="The Broad Institute Genomics Platform"/>
            <consortium name="The Broad Institute Genome Sequencing Center for Infectious Disease"/>
            <person name="Wu L."/>
            <person name="Ma J."/>
        </authorList>
    </citation>
    <scope>NUCLEOTIDE SEQUENCE [LARGE SCALE GENOMIC DNA]</scope>
    <source>
        <strain evidence="10">CGMCC 1.15053</strain>
    </source>
</reference>
<keyword evidence="5 7" id="KW-0472">Membrane</keyword>
<dbReference type="RefSeq" id="WP_380050592.1">
    <property type="nucleotide sequence ID" value="NZ_JBHSOH010000020.1"/>
</dbReference>
<evidence type="ECO:0000256" key="6">
    <source>
        <dbReference type="SAM" id="MobiDB-lite"/>
    </source>
</evidence>
<keyword evidence="3 7" id="KW-0812">Transmembrane</keyword>
<evidence type="ECO:0000256" key="2">
    <source>
        <dbReference type="ARBA" id="ARBA00022475"/>
    </source>
</evidence>
<dbReference type="Gene3D" id="3.40.50.300">
    <property type="entry name" value="P-loop containing nucleotide triphosphate hydrolases"/>
    <property type="match status" value="1"/>
</dbReference>
<organism evidence="9 10">
    <name type="scientific">Deinococcus petrolearius</name>
    <dbReference type="NCBI Taxonomy" id="1751295"/>
    <lineage>
        <taxon>Bacteria</taxon>
        <taxon>Thermotogati</taxon>
        <taxon>Deinococcota</taxon>
        <taxon>Deinococci</taxon>
        <taxon>Deinococcales</taxon>
        <taxon>Deinococcaceae</taxon>
        <taxon>Deinococcus</taxon>
    </lineage>
</organism>
<dbReference type="InterPro" id="IPR051539">
    <property type="entry name" value="T4SS-coupling_protein"/>
</dbReference>
<evidence type="ECO:0000313" key="10">
    <source>
        <dbReference type="Proteomes" id="UP001595979"/>
    </source>
</evidence>
<feature type="domain" description="Type IV secretion system coupling protein TraD DNA-binding" evidence="8">
    <location>
        <begin position="193"/>
        <end position="593"/>
    </location>
</feature>
<keyword evidence="4 7" id="KW-1133">Transmembrane helix</keyword>
<dbReference type="InterPro" id="IPR027417">
    <property type="entry name" value="P-loop_NTPase"/>
</dbReference>